<dbReference type="EMBL" id="JACIGM010000011">
    <property type="protein sequence ID" value="MBB4277032.1"/>
    <property type="molecule type" value="Genomic_DNA"/>
</dbReference>
<accession>A0A7W6RR02</accession>
<dbReference type="Proteomes" id="UP000533641">
    <property type="component" value="Unassembled WGS sequence"/>
</dbReference>
<sequence>MKKTLLMAAGLAVLTLVFAVSVMHFMPDIALHAANIIHPDVGGLAMTTLAANKLRDYQLGDKEEYPVVAADIIYQGAAVGENASGYARPLVAADPFLGFAEAIADNSAGGAGAINVNVKKKGNIVLPISGLAITANDRPAVYASDDDTFTLTATSNSLIGYVSRWISTGLAVVEFDAALAKAALQA</sequence>
<evidence type="ECO:0000313" key="1">
    <source>
        <dbReference type="EMBL" id="MBB4277032.1"/>
    </source>
</evidence>
<protein>
    <submittedName>
        <fullName evidence="1">Uncharacterized protein</fullName>
    </submittedName>
</protein>
<comment type="caution">
    <text evidence="1">The sequence shown here is derived from an EMBL/GenBank/DDBJ whole genome shotgun (WGS) entry which is preliminary data.</text>
</comment>
<name>A0A7W6RR02_9HYPH</name>
<dbReference type="RefSeq" id="WP_210314195.1">
    <property type="nucleotide sequence ID" value="NZ_JACIGM010000011.1"/>
</dbReference>
<organism evidence="1 2">
    <name type="scientific">Rhizobium mongolense</name>
    <dbReference type="NCBI Taxonomy" id="57676"/>
    <lineage>
        <taxon>Bacteria</taxon>
        <taxon>Pseudomonadati</taxon>
        <taxon>Pseudomonadota</taxon>
        <taxon>Alphaproteobacteria</taxon>
        <taxon>Hyphomicrobiales</taxon>
        <taxon>Rhizobiaceae</taxon>
        <taxon>Rhizobium/Agrobacterium group</taxon>
        <taxon>Rhizobium</taxon>
    </lineage>
</organism>
<reference evidence="1 2" key="1">
    <citation type="submission" date="2020-08" db="EMBL/GenBank/DDBJ databases">
        <title>Genomic Encyclopedia of Type Strains, Phase IV (KMG-V): Genome sequencing to study the core and pangenomes of soil and plant-associated prokaryotes.</title>
        <authorList>
            <person name="Whitman W."/>
        </authorList>
    </citation>
    <scope>NUCLEOTIDE SEQUENCE [LARGE SCALE GENOMIC DNA]</scope>
    <source>
        <strain evidence="1 2">SEMIA 402</strain>
    </source>
</reference>
<gene>
    <name evidence="1" type="ORF">GGE12_004830</name>
</gene>
<evidence type="ECO:0000313" key="2">
    <source>
        <dbReference type="Proteomes" id="UP000533641"/>
    </source>
</evidence>
<proteinExistence type="predicted"/>
<dbReference type="AlphaFoldDB" id="A0A7W6RR02"/>